<keyword evidence="2" id="KW-1185">Reference proteome</keyword>
<proteinExistence type="predicted"/>
<reference evidence="2" key="1">
    <citation type="submission" date="2016-10" db="EMBL/GenBank/DDBJ databases">
        <authorList>
            <person name="Varghese N."/>
            <person name="Submissions S."/>
        </authorList>
    </citation>
    <scope>NUCLEOTIDE SEQUENCE [LARGE SCALE GENOMIC DNA]</scope>
    <source>
        <strain evidence="2">DSM 19315</strain>
    </source>
</reference>
<dbReference type="InterPro" id="IPR017850">
    <property type="entry name" value="Alkaline_phosphatase_core_sf"/>
</dbReference>
<evidence type="ECO:0000313" key="2">
    <source>
        <dbReference type="Proteomes" id="UP000199642"/>
    </source>
</evidence>
<dbReference type="PANTHER" id="PTHR10151">
    <property type="entry name" value="ECTONUCLEOTIDE PYROPHOSPHATASE/PHOSPHODIESTERASE"/>
    <property type="match status" value="1"/>
</dbReference>
<accession>A0A1I2XL25</accession>
<sequence>MKNLILIAVFLIGINGICFGQKEQEKKVLFIILDGISADNLERVNTPHLDEIAQVGGYCRAYTGGVVGTYSETPTISAVGYNSLLTGTWANKHQVYGNSIRNPNYHYWTVFRYLKEARPEAKLGIFSTWLDNRTKLIGESLPQTGNLKFDYSFDGFELDTLMFPHDQERRFILNIDNYVSFQAAHTVREKGPDLSWVYLEYTDDMGHRFGDSPQTDLAIQYADWQVGRIWDAIQYRQRNFAEDWMVLVTTDHGRNEKDGKGHGGQTDRERGIWMVTNLKELNSHFHSGSAAMVDIAPTILRFLNVSIPVDHQLEMDGVPLIGPLSFANVKLSMEGNDTWVTWKPYSKVEKLKIGYTEKDEFEKSGMGDPINWMTDIEVSNGKFLIPKEVSSQSFLKLVLKGEHNMGNTWKANSK</sequence>
<evidence type="ECO:0000313" key="1">
    <source>
        <dbReference type="EMBL" id="SFH13396.1"/>
    </source>
</evidence>
<protein>
    <submittedName>
        <fullName evidence="1">Type I phosphodiesterase / nucleotide pyrophosphatase</fullName>
    </submittedName>
</protein>
<dbReference type="PANTHER" id="PTHR10151:SF120">
    <property type="entry name" value="BIS(5'-ADENOSYL)-TRIPHOSPHATASE"/>
    <property type="match status" value="1"/>
</dbReference>
<dbReference type="OrthoDB" id="279982at2"/>
<dbReference type="Pfam" id="PF01663">
    <property type="entry name" value="Phosphodiest"/>
    <property type="match status" value="1"/>
</dbReference>
<dbReference type="AlphaFoldDB" id="A0A1I2XL25"/>
<name>A0A1I2XL25_9BACT</name>
<dbReference type="STRING" id="435880.SAMN04487988_11931"/>
<dbReference type="Gene3D" id="3.40.720.10">
    <property type="entry name" value="Alkaline Phosphatase, subunit A"/>
    <property type="match status" value="1"/>
</dbReference>
<dbReference type="RefSeq" id="WP_092794469.1">
    <property type="nucleotide sequence ID" value="NZ_FOPC01000019.1"/>
</dbReference>
<dbReference type="InterPro" id="IPR002591">
    <property type="entry name" value="Phosphodiest/P_Trfase"/>
</dbReference>
<dbReference type="GO" id="GO:0016787">
    <property type="term" value="F:hydrolase activity"/>
    <property type="evidence" value="ECO:0007669"/>
    <property type="project" value="UniProtKB-ARBA"/>
</dbReference>
<gene>
    <name evidence="1" type="ORF">SAMN04487988_11931</name>
</gene>
<dbReference type="Proteomes" id="UP000199642">
    <property type="component" value="Unassembled WGS sequence"/>
</dbReference>
<dbReference type="SUPFAM" id="SSF53649">
    <property type="entry name" value="Alkaline phosphatase-like"/>
    <property type="match status" value="1"/>
</dbReference>
<organism evidence="1 2">
    <name type="scientific">Algoriphagus hitonicola</name>
    <dbReference type="NCBI Taxonomy" id="435880"/>
    <lineage>
        <taxon>Bacteria</taxon>
        <taxon>Pseudomonadati</taxon>
        <taxon>Bacteroidota</taxon>
        <taxon>Cytophagia</taxon>
        <taxon>Cytophagales</taxon>
        <taxon>Cyclobacteriaceae</taxon>
        <taxon>Algoriphagus</taxon>
    </lineage>
</organism>
<dbReference type="EMBL" id="FOPC01000019">
    <property type="protein sequence ID" value="SFH13396.1"/>
    <property type="molecule type" value="Genomic_DNA"/>
</dbReference>